<sequence length="104" mass="11587">MKAVFFLCAAALVVVLASCGNFPPPTQEDLDNKRQFLKERGRNVDCTGNHTFYQYEDCDARCDFKPSDNCAGGAAFISCRACKEGYIPVDHTREQCVKPEDCPK</sequence>
<evidence type="ECO:0000313" key="3">
    <source>
        <dbReference type="Proteomes" id="UP001497382"/>
    </source>
</evidence>
<name>A0AAV2AI07_9ARAC</name>
<feature type="signal peptide" evidence="1">
    <location>
        <begin position="1"/>
        <end position="19"/>
    </location>
</feature>
<comment type="caution">
    <text evidence="2">The sequence shown here is derived from an EMBL/GenBank/DDBJ whole genome shotgun (WGS) entry which is preliminary data.</text>
</comment>
<reference evidence="2 3" key="1">
    <citation type="submission" date="2024-04" db="EMBL/GenBank/DDBJ databases">
        <authorList>
            <person name="Rising A."/>
            <person name="Reimegard J."/>
            <person name="Sonavane S."/>
            <person name="Akerstrom W."/>
            <person name="Nylinder S."/>
            <person name="Hedman E."/>
            <person name="Kallberg Y."/>
        </authorList>
    </citation>
    <scope>NUCLEOTIDE SEQUENCE [LARGE SCALE GENOMIC DNA]</scope>
</reference>
<dbReference type="AlphaFoldDB" id="A0AAV2AI07"/>
<organism evidence="2 3">
    <name type="scientific">Larinioides sclopetarius</name>
    <dbReference type="NCBI Taxonomy" id="280406"/>
    <lineage>
        <taxon>Eukaryota</taxon>
        <taxon>Metazoa</taxon>
        <taxon>Ecdysozoa</taxon>
        <taxon>Arthropoda</taxon>
        <taxon>Chelicerata</taxon>
        <taxon>Arachnida</taxon>
        <taxon>Araneae</taxon>
        <taxon>Araneomorphae</taxon>
        <taxon>Entelegynae</taxon>
        <taxon>Araneoidea</taxon>
        <taxon>Araneidae</taxon>
        <taxon>Larinioides</taxon>
    </lineage>
</organism>
<evidence type="ECO:0000256" key="1">
    <source>
        <dbReference type="SAM" id="SignalP"/>
    </source>
</evidence>
<dbReference type="Proteomes" id="UP001497382">
    <property type="component" value="Unassembled WGS sequence"/>
</dbReference>
<protein>
    <submittedName>
        <fullName evidence="2">Uncharacterized protein</fullName>
    </submittedName>
</protein>
<evidence type="ECO:0000313" key="2">
    <source>
        <dbReference type="EMBL" id="CAL1282825.1"/>
    </source>
</evidence>
<dbReference type="Gene3D" id="2.10.25.10">
    <property type="entry name" value="Laminin"/>
    <property type="match status" value="1"/>
</dbReference>
<keyword evidence="3" id="KW-1185">Reference proteome</keyword>
<proteinExistence type="predicted"/>
<dbReference type="EMBL" id="CAXIEN010000160">
    <property type="protein sequence ID" value="CAL1282825.1"/>
    <property type="molecule type" value="Genomic_DNA"/>
</dbReference>
<keyword evidence="1" id="KW-0732">Signal</keyword>
<accession>A0AAV2AI07</accession>
<feature type="chain" id="PRO_5043449591" evidence="1">
    <location>
        <begin position="20"/>
        <end position="104"/>
    </location>
</feature>
<dbReference type="PROSITE" id="PS51257">
    <property type="entry name" value="PROKAR_LIPOPROTEIN"/>
    <property type="match status" value="1"/>
</dbReference>
<gene>
    <name evidence="2" type="ORF">LARSCL_LOCUS12274</name>
</gene>